<keyword evidence="1" id="KW-1133">Transmembrane helix</keyword>
<feature type="transmembrane region" description="Helical" evidence="1">
    <location>
        <begin position="83"/>
        <end position="102"/>
    </location>
</feature>
<dbReference type="RefSeq" id="WP_142979538.1">
    <property type="nucleotide sequence ID" value="NZ_RKLU01000003.1"/>
</dbReference>
<comment type="caution">
    <text evidence="3">The sequence shown here is derived from an EMBL/GenBank/DDBJ whole genome shotgun (WGS) entry which is preliminary data.</text>
</comment>
<keyword evidence="4" id="KW-1185">Reference proteome</keyword>
<organism evidence="3 4">
    <name type="scientific">Halonotius terrestris</name>
    <dbReference type="NCBI Taxonomy" id="2487750"/>
    <lineage>
        <taxon>Archaea</taxon>
        <taxon>Methanobacteriati</taxon>
        <taxon>Methanobacteriota</taxon>
        <taxon>Stenosarchaea group</taxon>
        <taxon>Halobacteria</taxon>
        <taxon>Halobacteriales</taxon>
        <taxon>Haloferacaceae</taxon>
        <taxon>Halonotius</taxon>
    </lineage>
</organism>
<evidence type="ECO:0000313" key="4">
    <source>
        <dbReference type="Proteomes" id="UP000705823"/>
    </source>
</evidence>
<dbReference type="EMBL" id="RKLU01000003">
    <property type="protein sequence ID" value="TQQ80976.1"/>
    <property type="molecule type" value="Genomic_DNA"/>
</dbReference>
<name>A0A8J8TCK7_9EURY</name>
<dbReference type="OrthoDB" id="329979at2157"/>
<evidence type="ECO:0000259" key="2">
    <source>
        <dbReference type="Pfam" id="PF09835"/>
    </source>
</evidence>
<protein>
    <submittedName>
        <fullName evidence="3">DUF2062 domain-containing protein</fullName>
    </submittedName>
</protein>
<evidence type="ECO:0000313" key="3">
    <source>
        <dbReference type="EMBL" id="TQQ80976.1"/>
    </source>
</evidence>
<keyword evidence="1" id="KW-0472">Membrane</keyword>
<reference evidence="3" key="1">
    <citation type="submission" date="2019-02" db="EMBL/GenBank/DDBJ databases">
        <title>Halonotius sp. a new haloarchaeum isolated from saline soil.</title>
        <authorList>
            <person name="Duran-Viseras A."/>
            <person name="Sanchez-Porro C."/>
            <person name="Ventosa A."/>
        </authorList>
    </citation>
    <scope>NUCLEOTIDE SEQUENCE</scope>
    <source>
        <strain evidence="3">F15B</strain>
    </source>
</reference>
<keyword evidence="1" id="KW-0812">Transmembrane</keyword>
<accession>A0A8J8TCK7</accession>
<feature type="transmembrane region" description="Helical" evidence="1">
    <location>
        <begin position="38"/>
        <end position="62"/>
    </location>
</feature>
<dbReference type="PANTHER" id="PTHR40547:SF1">
    <property type="entry name" value="SLL0298 PROTEIN"/>
    <property type="match status" value="1"/>
</dbReference>
<evidence type="ECO:0000256" key="1">
    <source>
        <dbReference type="SAM" id="Phobius"/>
    </source>
</evidence>
<dbReference type="InterPro" id="IPR018639">
    <property type="entry name" value="DUF2062"/>
</dbReference>
<proteinExistence type="predicted"/>
<sequence length="188" mass="20224">MTGVVQRGRLRGFLARVRTALQESFADDQTPEQIAGSFAIGVFLTMLPTFGVALIPMVYLAYRVAWINKVSLFASGIVINPPVKWGVYAASVPIGVLLLGPIEGGTVTAISLDAGGDLLIRLVVGNLILATIATAISYVGIHRMVIAYRERELDVVEEVVDVVIEEIDEEIQREDGEAANKPESATTD</sequence>
<dbReference type="PANTHER" id="PTHR40547">
    <property type="entry name" value="SLL0298 PROTEIN"/>
    <property type="match status" value="1"/>
</dbReference>
<dbReference type="Pfam" id="PF09835">
    <property type="entry name" value="DUF2062"/>
    <property type="match status" value="1"/>
</dbReference>
<dbReference type="Proteomes" id="UP000705823">
    <property type="component" value="Unassembled WGS sequence"/>
</dbReference>
<gene>
    <name evidence="3" type="ORF">EGH24_07415</name>
</gene>
<dbReference type="AlphaFoldDB" id="A0A8J8TCK7"/>
<feature type="domain" description="DUF2062" evidence="2">
    <location>
        <begin position="17"/>
        <end position="152"/>
    </location>
</feature>
<feature type="transmembrane region" description="Helical" evidence="1">
    <location>
        <begin position="122"/>
        <end position="141"/>
    </location>
</feature>